<keyword evidence="2" id="KW-0238">DNA-binding</keyword>
<dbReference type="SMART" id="SM00866">
    <property type="entry name" value="UTRA"/>
    <property type="match status" value="1"/>
</dbReference>
<dbReference type="InterPro" id="IPR036388">
    <property type="entry name" value="WH-like_DNA-bd_sf"/>
</dbReference>
<dbReference type="AlphaFoldDB" id="A0A939QER6"/>
<sequence length="256" mass="28383">MRVPFAQAFSPVDRSSSIPLNTQIVFQIDEAVRLGRVQRGDLLPSEEELCAGFEVARSTLRRALAQMESTGVVTRERGRGKGTRIETVAPIPRTPGTFDTVYEMIAASARKPITRLLAFEPLVVDEEFSVTAGFPVGAHIVHILRHRSANDVPIAALENWILATHVPFASQRLERESMEVLLRESGVRIRYAEFEFRPALAGAHAAFFGVDATVPVINEVRRSFDAGGQYEYSFHYSHPENERVGGRSTPPPRGSE</sequence>
<dbReference type="PROSITE" id="PS50949">
    <property type="entry name" value="HTH_GNTR"/>
    <property type="match status" value="1"/>
</dbReference>
<evidence type="ECO:0000256" key="3">
    <source>
        <dbReference type="ARBA" id="ARBA00023163"/>
    </source>
</evidence>
<comment type="caution">
    <text evidence="5">The sequence shown here is derived from an EMBL/GenBank/DDBJ whole genome shotgun (WGS) entry which is preliminary data.</text>
</comment>
<dbReference type="PANTHER" id="PTHR44846:SF1">
    <property type="entry name" value="MANNOSYL-D-GLYCERATE TRANSPORT_METABOLISM SYSTEM REPRESSOR MNGR-RELATED"/>
    <property type="match status" value="1"/>
</dbReference>
<dbReference type="Gene3D" id="1.10.10.10">
    <property type="entry name" value="Winged helix-like DNA-binding domain superfamily/Winged helix DNA-binding domain"/>
    <property type="match status" value="1"/>
</dbReference>
<keyword evidence="6" id="KW-1185">Reference proteome</keyword>
<dbReference type="PRINTS" id="PR00035">
    <property type="entry name" value="HTHGNTR"/>
</dbReference>
<dbReference type="CDD" id="cd07377">
    <property type="entry name" value="WHTH_GntR"/>
    <property type="match status" value="1"/>
</dbReference>
<dbReference type="InterPro" id="IPR050679">
    <property type="entry name" value="Bact_HTH_transcr_reg"/>
</dbReference>
<dbReference type="Gene3D" id="3.40.1410.10">
    <property type="entry name" value="Chorismate lyase-like"/>
    <property type="match status" value="1"/>
</dbReference>
<dbReference type="PANTHER" id="PTHR44846">
    <property type="entry name" value="MANNOSYL-D-GLYCERATE TRANSPORT/METABOLISM SYSTEM REPRESSOR MNGR-RELATED"/>
    <property type="match status" value="1"/>
</dbReference>
<organism evidence="5 6">
    <name type="scientific">Leucobacter tardus</name>
    <dbReference type="NCBI Taxonomy" id="501483"/>
    <lineage>
        <taxon>Bacteria</taxon>
        <taxon>Bacillati</taxon>
        <taxon>Actinomycetota</taxon>
        <taxon>Actinomycetes</taxon>
        <taxon>Micrococcales</taxon>
        <taxon>Microbacteriaceae</taxon>
        <taxon>Leucobacter</taxon>
    </lineage>
</organism>
<dbReference type="Proteomes" id="UP000668403">
    <property type="component" value="Unassembled WGS sequence"/>
</dbReference>
<accession>A0A939QER6</accession>
<keyword evidence="1" id="KW-0805">Transcription regulation</keyword>
<feature type="domain" description="HTH gntR-type" evidence="4">
    <location>
        <begin position="18"/>
        <end position="88"/>
    </location>
</feature>
<dbReference type="InterPro" id="IPR036390">
    <property type="entry name" value="WH_DNA-bd_sf"/>
</dbReference>
<evidence type="ECO:0000259" key="4">
    <source>
        <dbReference type="PROSITE" id="PS50949"/>
    </source>
</evidence>
<dbReference type="InterPro" id="IPR011663">
    <property type="entry name" value="UTRA"/>
</dbReference>
<dbReference type="SUPFAM" id="SSF64288">
    <property type="entry name" value="Chorismate lyase-like"/>
    <property type="match status" value="1"/>
</dbReference>
<dbReference type="Pfam" id="PF07702">
    <property type="entry name" value="UTRA"/>
    <property type="match status" value="1"/>
</dbReference>
<dbReference type="RefSeq" id="WP_208237834.1">
    <property type="nucleotide sequence ID" value="NZ_BAAAQU010000001.1"/>
</dbReference>
<keyword evidence="3" id="KW-0804">Transcription</keyword>
<dbReference type="GO" id="GO:0003677">
    <property type="term" value="F:DNA binding"/>
    <property type="evidence" value="ECO:0007669"/>
    <property type="project" value="UniProtKB-KW"/>
</dbReference>
<proteinExistence type="predicted"/>
<reference evidence="5" key="1">
    <citation type="submission" date="2021-03" db="EMBL/GenBank/DDBJ databases">
        <title>Leucobacter chromiisoli sp. nov., isolated from chromium-containing soil of chemical plant.</title>
        <authorList>
            <person name="Xu Z."/>
        </authorList>
    </citation>
    <scope>NUCLEOTIDE SEQUENCE</scope>
    <source>
        <strain evidence="5">K 70/01</strain>
    </source>
</reference>
<gene>
    <name evidence="5" type="ORF">J4H85_05925</name>
</gene>
<dbReference type="SUPFAM" id="SSF46785">
    <property type="entry name" value="Winged helix' DNA-binding domain"/>
    <property type="match status" value="1"/>
</dbReference>
<dbReference type="InterPro" id="IPR028978">
    <property type="entry name" value="Chorismate_lyase_/UTRA_dom_sf"/>
</dbReference>
<evidence type="ECO:0000313" key="6">
    <source>
        <dbReference type="Proteomes" id="UP000668403"/>
    </source>
</evidence>
<dbReference type="InterPro" id="IPR000524">
    <property type="entry name" value="Tscrpt_reg_HTH_GntR"/>
</dbReference>
<evidence type="ECO:0000256" key="1">
    <source>
        <dbReference type="ARBA" id="ARBA00023015"/>
    </source>
</evidence>
<dbReference type="GO" id="GO:0003700">
    <property type="term" value="F:DNA-binding transcription factor activity"/>
    <property type="evidence" value="ECO:0007669"/>
    <property type="project" value="InterPro"/>
</dbReference>
<evidence type="ECO:0000256" key="2">
    <source>
        <dbReference type="ARBA" id="ARBA00023125"/>
    </source>
</evidence>
<name>A0A939QER6_9MICO</name>
<dbReference type="EMBL" id="JAGFBF010000004">
    <property type="protein sequence ID" value="MBO2989530.1"/>
    <property type="molecule type" value="Genomic_DNA"/>
</dbReference>
<evidence type="ECO:0000313" key="5">
    <source>
        <dbReference type="EMBL" id="MBO2989530.1"/>
    </source>
</evidence>
<dbReference type="GO" id="GO:0045892">
    <property type="term" value="P:negative regulation of DNA-templated transcription"/>
    <property type="evidence" value="ECO:0007669"/>
    <property type="project" value="TreeGrafter"/>
</dbReference>
<dbReference type="Pfam" id="PF00392">
    <property type="entry name" value="GntR"/>
    <property type="match status" value="1"/>
</dbReference>
<protein>
    <submittedName>
        <fullName evidence="5">GntR family transcriptional regulator</fullName>
    </submittedName>
</protein>
<dbReference type="SMART" id="SM00345">
    <property type="entry name" value="HTH_GNTR"/>
    <property type="match status" value="1"/>
</dbReference>